<dbReference type="SUPFAM" id="SSF56645">
    <property type="entry name" value="Acyl-CoA dehydrogenase NM domain-like"/>
    <property type="match status" value="1"/>
</dbReference>
<accession>A0A1G6SI20</accession>
<dbReference type="Pfam" id="PF02771">
    <property type="entry name" value="Acyl-CoA_dh_N"/>
    <property type="match status" value="1"/>
</dbReference>
<dbReference type="PANTHER" id="PTHR43884:SF20">
    <property type="entry name" value="ACYL-COA DEHYDROGENASE FADE28"/>
    <property type="match status" value="1"/>
</dbReference>
<comment type="similarity">
    <text evidence="2">Belongs to the acyl-CoA dehydrogenase family.</text>
</comment>
<evidence type="ECO:0000256" key="1">
    <source>
        <dbReference type="ARBA" id="ARBA00001974"/>
    </source>
</evidence>
<feature type="domain" description="Acyl-CoA dehydrogenase/oxidase C-terminal" evidence="6">
    <location>
        <begin position="234"/>
        <end position="356"/>
    </location>
</feature>
<dbReference type="Gene3D" id="1.20.140.10">
    <property type="entry name" value="Butyryl-CoA Dehydrogenase, subunit A, domain 3"/>
    <property type="match status" value="1"/>
</dbReference>
<dbReference type="GO" id="GO:0050660">
    <property type="term" value="F:flavin adenine dinucleotide binding"/>
    <property type="evidence" value="ECO:0007669"/>
    <property type="project" value="InterPro"/>
</dbReference>
<dbReference type="InterPro" id="IPR013786">
    <property type="entry name" value="AcylCoA_DH/ox_N"/>
</dbReference>
<dbReference type="GO" id="GO:0003995">
    <property type="term" value="F:acyl-CoA dehydrogenase activity"/>
    <property type="evidence" value="ECO:0007669"/>
    <property type="project" value="TreeGrafter"/>
</dbReference>
<evidence type="ECO:0000313" key="8">
    <source>
        <dbReference type="EMBL" id="SDD15765.1"/>
    </source>
</evidence>
<name>A0A1G6SI20_9ACTN</name>
<dbReference type="Proteomes" id="UP000199034">
    <property type="component" value="Unassembled WGS sequence"/>
</dbReference>
<dbReference type="InterPro" id="IPR046373">
    <property type="entry name" value="Acyl-CoA_Oxase/DH_mid-dom_sf"/>
</dbReference>
<evidence type="ECO:0000313" key="9">
    <source>
        <dbReference type="Proteomes" id="UP000199034"/>
    </source>
</evidence>
<evidence type="ECO:0000256" key="5">
    <source>
        <dbReference type="ARBA" id="ARBA00023002"/>
    </source>
</evidence>
<protein>
    <submittedName>
        <fullName evidence="8">Acyl-CoA dehydrogenase</fullName>
    </submittedName>
</protein>
<dbReference type="Gene3D" id="2.40.110.10">
    <property type="entry name" value="Butyryl-CoA Dehydrogenase, subunit A, domain 2"/>
    <property type="match status" value="1"/>
</dbReference>
<dbReference type="InterPro" id="IPR009100">
    <property type="entry name" value="AcylCoA_DH/oxidase_NM_dom_sf"/>
</dbReference>
<evidence type="ECO:0000259" key="7">
    <source>
        <dbReference type="Pfam" id="PF02771"/>
    </source>
</evidence>
<dbReference type="OrthoDB" id="7328575at2"/>
<evidence type="ECO:0000259" key="6">
    <source>
        <dbReference type="Pfam" id="PF00441"/>
    </source>
</evidence>
<evidence type="ECO:0000256" key="2">
    <source>
        <dbReference type="ARBA" id="ARBA00009347"/>
    </source>
</evidence>
<dbReference type="InterPro" id="IPR037069">
    <property type="entry name" value="AcylCoA_DH/ox_N_sf"/>
</dbReference>
<evidence type="ECO:0000256" key="4">
    <source>
        <dbReference type="ARBA" id="ARBA00022827"/>
    </source>
</evidence>
<keyword evidence="5" id="KW-0560">Oxidoreductase</keyword>
<keyword evidence="3" id="KW-0285">Flavoprotein</keyword>
<organism evidence="8 9">
    <name type="scientific">Nocardioides lianchengensis</name>
    <dbReference type="NCBI Taxonomy" id="1045774"/>
    <lineage>
        <taxon>Bacteria</taxon>
        <taxon>Bacillati</taxon>
        <taxon>Actinomycetota</taxon>
        <taxon>Actinomycetes</taxon>
        <taxon>Propionibacteriales</taxon>
        <taxon>Nocardioidaceae</taxon>
        <taxon>Nocardioides</taxon>
    </lineage>
</organism>
<dbReference type="Gene3D" id="1.10.540.10">
    <property type="entry name" value="Acyl-CoA dehydrogenase/oxidase, N-terminal domain"/>
    <property type="match status" value="1"/>
</dbReference>
<comment type="cofactor">
    <cofactor evidence="1">
        <name>FAD</name>
        <dbReference type="ChEBI" id="CHEBI:57692"/>
    </cofactor>
</comment>
<dbReference type="STRING" id="1045774.SAMN05421872_106139"/>
<reference evidence="8 9" key="1">
    <citation type="submission" date="2016-10" db="EMBL/GenBank/DDBJ databases">
        <authorList>
            <person name="de Groot N.N."/>
        </authorList>
    </citation>
    <scope>NUCLEOTIDE SEQUENCE [LARGE SCALE GENOMIC DNA]</scope>
    <source>
        <strain evidence="8 9">CGMCC 4.6858</strain>
    </source>
</reference>
<evidence type="ECO:0000256" key="3">
    <source>
        <dbReference type="ARBA" id="ARBA00022630"/>
    </source>
</evidence>
<feature type="domain" description="Acyl-CoA dehydrogenase/oxidase N-terminal" evidence="7">
    <location>
        <begin position="6"/>
        <end position="116"/>
    </location>
</feature>
<dbReference type="Pfam" id="PF00441">
    <property type="entry name" value="Acyl-CoA_dh_1"/>
    <property type="match status" value="1"/>
</dbReference>
<proteinExistence type="inferred from homology"/>
<dbReference type="AlphaFoldDB" id="A0A1G6SI20"/>
<dbReference type="SUPFAM" id="SSF47203">
    <property type="entry name" value="Acyl-CoA dehydrogenase C-terminal domain-like"/>
    <property type="match status" value="1"/>
</dbReference>
<gene>
    <name evidence="8" type="ORF">SAMN05421872_106139</name>
</gene>
<dbReference type="InterPro" id="IPR009075">
    <property type="entry name" value="AcylCo_DH/oxidase_C"/>
</dbReference>
<dbReference type="PANTHER" id="PTHR43884">
    <property type="entry name" value="ACYL-COA DEHYDROGENASE"/>
    <property type="match status" value="1"/>
</dbReference>
<dbReference type="RefSeq" id="WP_090856064.1">
    <property type="nucleotide sequence ID" value="NZ_FMZM01000006.1"/>
</dbReference>
<keyword evidence="9" id="KW-1185">Reference proteome</keyword>
<keyword evidence="4" id="KW-0274">FAD</keyword>
<dbReference type="EMBL" id="FMZM01000006">
    <property type="protein sequence ID" value="SDD15765.1"/>
    <property type="molecule type" value="Genomic_DNA"/>
</dbReference>
<dbReference type="InterPro" id="IPR036250">
    <property type="entry name" value="AcylCo_DH-like_C"/>
</dbReference>
<sequence>MDFSFTPEQDDAAELAAKILGDRATNERMREVEKAGSRFDRELWAELGSAGLLGLAVPEEYDGAGLGLIELARVLVEVGRTVAPVPLAAHGPAALLLAEHGSDEQRREWLPAAASGRQVLTAAVSEERAFAPARPTTLAAADGASYRVTGSKAVVPAGAYADLFLVPAETPAGVGVFLVTPGDEGVTVVPQTFSDGEAVARLDLDGALLGPERLVGPADGSVDRRLRNLLVLAASAEQLGLTEGALKLTASYAKTREQFGRPIATFQAVSQRLADGYIDTLGQRLMLWRAAWLLDQGLPADTDVAMAKLWAADAGHRVAHTTVHVHGGVGIDLDGPVHRYFTGAKRFEFLYGGATEQALLVGKTLAAEPA</sequence>